<keyword evidence="6" id="KW-0418">Kinase</keyword>
<dbReference type="Gene3D" id="3.30.450.20">
    <property type="entry name" value="PAS domain"/>
    <property type="match status" value="2"/>
</dbReference>
<feature type="domain" description="PAC" evidence="11">
    <location>
        <begin position="211"/>
        <end position="261"/>
    </location>
</feature>
<protein>
    <recommendedName>
        <fullName evidence="2">histidine kinase</fullName>
        <ecNumber evidence="2">2.7.13.3</ecNumber>
    </recommendedName>
</protein>
<accession>A0ABT2ETM4</accession>
<evidence type="ECO:0000256" key="3">
    <source>
        <dbReference type="ARBA" id="ARBA00022553"/>
    </source>
</evidence>
<evidence type="ECO:0000256" key="2">
    <source>
        <dbReference type="ARBA" id="ARBA00012438"/>
    </source>
</evidence>
<dbReference type="PROSITE" id="PS50109">
    <property type="entry name" value="HIS_KIN"/>
    <property type="match status" value="1"/>
</dbReference>
<dbReference type="CDD" id="cd00130">
    <property type="entry name" value="PAS"/>
    <property type="match status" value="2"/>
</dbReference>
<dbReference type="InterPro" id="IPR036097">
    <property type="entry name" value="HisK_dim/P_sf"/>
</dbReference>
<dbReference type="InterPro" id="IPR004358">
    <property type="entry name" value="Sig_transdc_His_kin-like_C"/>
</dbReference>
<proteinExistence type="predicted"/>
<feature type="domain" description="PAS" evidence="10">
    <location>
        <begin position="136"/>
        <end position="208"/>
    </location>
</feature>
<dbReference type="PRINTS" id="PR00344">
    <property type="entry name" value="BCTRLSENSOR"/>
</dbReference>
<gene>
    <name evidence="12" type="ORF">M2350_003435</name>
</gene>
<evidence type="ECO:0000313" key="12">
    <source>
        <dbReference type="EMBL" id="MCS3920994.1"/>
    </source>
</evidence>
<keyword evidence="3" id="KW-0597">Phosphoprotein</keyword>
<dbReference type="SMART" id="SM00065">
    <property type="entry name" value="GAF"/>
    <property type="match status" value="2"/>
</dbReference>
<dbReference type="SUPFAM" id="SSF47384">
    <property type="entry name" value="Homodimeric domain of signal transducing histidine kinase"/>
    <property type="match status" value="1"/>
</dbReference>
<dbReference type="Pfam" id="PF13426">
    <property type="entry name" value="PAS_9"/>
    <property type="match status" value="1"/>
</dbReference>
<keyword evidence="4" id="KW-0808">Transferase</keyword>
<keyword evidence="7" id="KW-0067">ATP-binding</keyword>
<dbReference type="Gene3D" id="3.30.450.40">
    <property type="match status" value="2"/>
</dbReference>
<dbReference type="Pfam" id="PF08448">
    <property type="entry name" value="PAS_4"/>
    <property type="match status" value="1"/>
</dbReference>
<evidence type="ECO:0000256" key="6">
    <source>
        <dbReference type="ARBA" id="ARBA00022777"/>
    </source>
</evidence>
<dbReference type="SUPFAM" id="SSF55874">
    <property type="entry name" value="ATPase domain of HSP90 chaperone/DNA topoisomerase II/histidine kinase"/>
    <property type="match status" value="1"/>
</dbReference>
<dbReference type="SMART" id="SM00388">
    <property type="entry name" value="HisKA"/>
    <property type="match status" value="1"/>
</dbReference>
<dbReference type="EC" id="2.7.13.3" evidence="2"/>
<dbReference type="EMBL" id="JANUCP010000008">
    <property type="protein sequence ID" value="MCS3920994.1"/>
    <property type="molecule type" value="Genomic_DNA"/>
</dbReference>
<organism evidence="12 13">
    <name type="scientific">Candidatus Fervidibacter sacchari</name>
    <dbReference type="NCBI Taxonomy" id="1448929"/>
    <lineage>
        <taxon>Bacteria</taxon>
        <taxon>Candidatus Fervidibacterota</taxon>
        <taxon>Candidatus Fervidibacter</taxon>
    </lineage>
</organism>
<dbReference type="PANTHER" id="PTHR43065">
    <property type="entry name" value="SENSOR HISTIDINE KINASE"/>
    <property type="match status" value="1"/>
</dbReference>
<dbReference type="InterPro" id="IPR036890">
    <property type="entry name" value="HATPase_C_sf"/>
</dbReference>
<dbReference type="Gene3D" id="1.10.287.130">
    <property type="match status" value="1"/>
</dbReference>
<dbReference type="InterPro" id="IPR035965">
    <property type="entry name" value="PAS-like_dom_sf"/>
</dbReference>
<dbReference type="InterPro" id="IPR003594">
    <property type="entry name" value="HATPase_dom"/>
</dbReference>
<evidence type="ECO:0000313" key="13">
    <source>
        <dbReference type="Proteomes" id="UP001204798"/>
    </source>
</evidence>
<evidence type="ECO:0000256" key="8">
    <source>
        <dbReference type="ARBA" id="ARBA00023012"/>
    </source>
</evidence>
<dbReference type="PROSITE" id="PS50113">
    <property type="entry name" value="PAC"/>
    <property type="match status" value="1"/>
</dbReference>
<dbReference type="Pfam" id="PF02518">
    <property type="entry name" value="HATPase_c"/>
    <property type="match status" value="1"/>
</dbReference>
<evidence type="ECO:0000256" key="5">
    <source>
        <dbReference type="ARBA" id="ARBA00022741"/>
    </source>
</evidence>
<keyword evidence="8" id="KW-0902">Two-component regulatory system</keyword>
<dbReference type="PROSITE" id="PS50112">
    <property type="entry name" value="PAS"/>
    <property type="match status" value="1"/>
</dbReference>
<evidence type="ECO:0000259" key="10">
    <source>
        <dbReference type="PROSITE" id="PS50112"/>
    </source>
</evidence>
<name>A0ABT2ETM4_9BACT</name>
<dbReference type="Pfam" id="PF01590">
    <property type="entry name" value="GAF"/>
    <property type="match status" value="1"/>
</dbReference>
<dbReference type="NCBIfam" id="TIGR00229">
    <property type="entry name" value="sensory_box"/>
    <property type="match status" value="1"/>
</dbReference>
<dbReference type="PANTHER" id="PTHR43065:SF10">
    <property type="entry name" value="PEROXIDE STRESS-ACTIVATED HISTIDINE KINASE MAK3"/>
    <property type="match status" value="1"/>
</dbReference>
<comment type="caution">
    <text evidence="12">The sequence shown here is derived from an EMBL/GenBank/DDBJ whole genome shotgun (WGS) entry which is preliminary data.</text>
</comment>
<evidence type="ECO:0000259" key="9">
    <source>
        <dbReference type="PROSITE" id="PS50109"/>
    </source>
</evidence>
<dbReference type="InterPro" id="IPR003018">
    <property type="entry name" value="GAF"/>
</dbReference>
<dbReference type="SUPFAM" id="SSF55781">
    <property type="entry name" value="GAF domain-like"/>
    <property type="match status" value="2"/>
</dbReference>
<feature type="domain" description="Histidine kinase" evidence="9">
    <location>
        <begin position="804"/>
        <end position="1011"/>
    </location>
</feature>
<dbReference type="SUPFAM" id="SSF55785">
    <property type="entry name" value="PYP-like sensor domain (PAS domain)"/>
    <property type="match status" value="2"/>
</dbReference>
<dbReference type="SMART" id="SM00091">
    <property type="entry name" value="PAS"/>
    <property type="match status" value="2"/>
</dbReference>
<dbReference type="Proteomes" id="UP001204798">
    <property type="component" value="Unassembled WGS sequence"/>
</dbReference>
<dbReference type="Pfam" id="PF13185">
    <property type="entry name" value="GAF_2"/>
    <property type="match status" value="1"/>
</dbReference>
<dbReference type="SMART" id="SM00387">
    <property type="entry name" value="HATPase_c"/>
    <property type="match status" value="1"/>
</dbReference>
<dbReference type="InterPro" id="IPR000014">
    <property type="entry name" value="PAS"/>
</dbReference>
<dbReference type="RefSeq" id="WP_259101664.1">
    <property type="nucleotide sequence ID" value="NZ_CP130454.1"/>
</dbReference>
<dbReference type="CDD" id="cd00082">
    <property type="entry name" value="HisKA"/>
    <property type="match status" value="1"/>
</dbReference>
<reference evidence="12 13" key="1">
    <citation type="submission" date="2022-08" db="EMBL/GenBank/DDBJ databases">
        <title>Bacterial and archaeal communities from various locations to study Microbial Dark Matter (Phase II).</title>
        <authorList>
            <person name="Stepanauskas R."/>
        </authorList>
    </citation>
    <scope>NUCLEOTIDE SEQUENCE [LARGE SCALE GENOMIC DNA]</scope>
    <source>
        <strain evidence="12 13">PD1</strain>
    </source>
</reference>
<dbReference type="InterPro" id="IPR013656">
    <property type="entry name" value="PAS_4"/>
</dbReference>
<sequence length="1012" mass="114068">MAAIRVPTEEMAKHVVNQWFQELQDRGIHPLPSMSLREVTENVVASLLDSLTRPDWKDAARLNLRVLRFLADQLNLPLEQSLEIFLRLRRHIVRALSLLLENASEAYERIETVWDEGVLSLTAHKQAATQTALELAHQKYQALFEQASDAFLLIRMDEIGTIVEANPAASNLTGYSSEELLGMSALKLAPAEELERFRDALRELRQKGHVRKPSIGVKRKDGMMVIVDLSATLLVLDGDTYALCIARDVTEQRKIQQRLESVVTHRTKELAQALERERHRAAQMAVLAQIAAEALEAVNEDSVYQAAVRALKEHLGLYNVALFAYDKDRHELILKACWGAYEGVWSPVYRQSADVGLLGLAVRTGEPILVNDVTRHPDYFQSTPAESATRSELVVPIKLHGEVIGALDLQSEQIDAFDEQDLQMAQAVADQVAHALEAIQHFNRVRILQELNEQIVENLPYAVALLDDKGNLVIANEHFCREICRRTRDDVIGRHWKEIVPEELQKSLSVNHFPSLDEAIAAAIQHRQDFFFPEVPYGDVWLDIRVIPIRGAQQHRVMIHIRDASLRVRRIYQLETLMAIAQAMESTFELNRLLHAILTAATAGPGLGFNRAILFLIDKTEKVLKTAMAVGPLTAEEAYATWARLAAERKTLWDFLREYPGDEAVRQAPLMQYVQDLVIPLNEENLLSLCLSRHEPIRVANPVNEPRLPEKLRALLGDAEAICVPLVAQEEWLGVIVADNAFSRHPITEESERLLRLFASSASVALRNAQLISELKESLEREQKMREQLVHSERLAAIGELAAKVAHDLRSPLVTIGGYARQLQRNPSDPERVRRNIQIIVDEVERLERQLRDLLDFAKPKTPKLRQVNLSELVSRLAEVHRSSMEAAGVQLIVDFPPEPLFVMVDEFQMERVLLNLWRNAVEAMPEGGTLSVRLWREGDFVKISIRDTGVGIVPDELPNIFKPFYTTKSTGSGLGLAICKKIVDEHRGQIEVESTVGKGTTFTITLPAPNM</sequence>
<comment type="catalytic activity">
    <reaction evidence="1">
        <text>ATP + protein L-histidine = ADP + protein N-phospho-L-histidine.</text>
        <dbReference type="EC" id="2.7.13.3"/>
    </reaction>
</comment>
<dbReference type="InterPro" id="IPR000700">
    <property type="entry name" value="PAS-assoc_C"/>
</dbReference>
<evidence type="ECO:0000256" key="7">
    <source>
        <dbReference type="ARBA" id="ARBA00022840"/>
    </source>
</evidence>
<keyword evidence="5" id="KW-0547">Nucleotide-binding</keyword>
<dbReference type="InterPro" id="IPR003661">
    <property type="entry name" value="HisK_dim/P_dom"/>
</dbReference>
<evidence type="ECO:0000259" key="11">
    <source>
        <dbReference type="PROSITE" id="PS50113"/>
    </source>
</evidence>
<keyword evidence="13" id="KW-1185">Reference proteome</keyword>
<evidence type="ECO:0000256" key="1">
    <source>
        <dbReference type="ARBA" id="ARBA00000085"/>
    </source>
</evidence>
<dbReference type="InterPro" id="IPR029016">
    <property type="entry name" value="GAF-like_dom_sf"/>
</dbReference>
<dbReference type="Pfam" id="PF00512">
    <property type="entry name" value="HisKA"/>
    <property type="match status" value="1"/>
</dbReference>
<dbReference type="Gene3D" id="3.30.565.10">
    <property type="entry name" value="Histidine kinase-like ATPase, C-terminal domain"/>
    <property type="match status" value="1"/>
</dbReference>
<dbReference type="InterPro" id="IPR005467">
    <property type="entry name" value="His_kinase_dom"/>
</dbReference>
<evidence type="ECO:0000256" key="4">
    <source>
        <dbReference type="ARBA" id="ARBA00022679"/>
    </source>
</evidence>